<dbReference type="CDD" id="cd00093">
    <property type="entry name" value="HTH_XRE"/>
    <property type="match status" value="1"/>
</dbReference>
<dbReference type="PATRIC" id="fig|1149862.3.peg.3104"/>
<evidence type="ECO:0000256" key="1">
    <source>
        <dbReference type="ARBA" id="ARBA00023125"/>
    </source>
</evidence>
<evidence type="ECO:0000259" key="2">
    <source>
        <dbReference type="PROSITE" id="PS50943"/>
    </source>
</evidence>
<proteinExistence type="predicted"/>
<dbReference type="InterPro" id="IPR001387">
    <property type="entry name" value="Cro/C1-type_HTH"/>
</dbReference>
<dbReference type="SUPFAM" id="SSF47413">
    <property type="entry name" value="lambda repressor-like DNA-binding domains"/>
    <property type="match status" value="1"/>
</dbReference>
<sequence length="123" mass="14164">MLGQRLREARQLKNLKQIDVAPLIGITSQALSNYERGDRDPDTDTLNKLAGIYNVTVDYLLGRDTPLIHSKEERNTKDLGRFLEQPEILFNGIPLTKEDIEKIKASLEIVFWDAKQKKKREKS</sequence>
<dbReference type="RefSeq" id="WP_007935754.1">
    <property type="nucleotide sequence ID" value="NZ_AKVJ01000030.1"/>
</dbReference>
<keyword evidence="1" id="KW-0238">DNA-binding</keyword>
<dbReference type="Proteomes" id="UP000004324">
    <property type="component" value="Unassembled WGS sequence"/>
</dbReference>
<dbReference type="SMART" id="SM00530">
    <property type="entry name" value="HTH_XRE"/>
    <property type="match status" value="1"/>
</dbReference>
<feature type="domain" description="HTH cro/C1-type" evidence="2">
    <location>
        <begin position="6"/>
        <end position="60"/>
    </location>
</feature>
<dbReference type="PANTHER" id="PTHR46558:SF11">
    <property type="entry name" value="HTH-TYPE TRANSCRIPTIONAL REGULATOR XRE"/>
    <property type="match status" value="1"/>
</dbReference>
<accession>I9AWY2</accession>
<dbReference type="Gene3D" id="1.10.260.40">
    <property type="entry name" value="lambda repressor-like DNA-binding domains"/>
    <property type="match status" value="1"/>
</dbReference>
<reference evidence="3 4" key="1">
    <citation type="journal article" date="2012" name="J. Bacteriol.">
        <title>Draft Genome Sequences for Two Metal-Reducing Pelosinus fermentans Strains Isolated from a Cr(VI)-Contaminated Site and for Type Strain R7.</title>
        <authorList>
            <person name="Brown S.D."/>
            <person name="Podar M."/>
            <person name="Klingeman D.M."/>
            <person name="Johnson C.M."/>
            <person name="Yang Z.K."/>
            <person name="Utturkar S.M."/>
            <person name="Land M.L."/>
            <person name="Mosher J.J."/>
            <person name="Hurt R.A.Jr."/>
            <person name="Phelps T.J."/>
            <person name="Palumbo A.V."/>
            <person name="Arkin A.P."/>
            <person name="Hazen T.C."/>
            <person name="Elias D.A."/>
        </authorList>
    </citation>
    <scope>NUCLEOTIDE SEQUENCE [LARGE SCALE GENOMIC DNA]</scope>
    <source>
        <strain evidence="3 4">B4</strain>
    </source>
</reference>
<dbReference type="GO" id="GO:0003677">
    <property type="term" value="F:DNA binding"/>
    <property type="evidence" value="ECO:0007669"/>
    <property type="project" value="UniProtKB-KW"/>
</dbReference>
<organism evidence="3 4">
    <name type="scientific">Pelosinus fermentans B4</name>
    <dbReference type="NCBI Taxonomy" id="1149862"/>
    <lineage>
        <taxon>Bacteria</taxon>
        <taxon>Bacillati</taxon>
        <taxon>Bacillota</taxon>
        <taxon>Negativicutes</taxon>
        <taxon>Selenomonadales</taxon>
        <taxon>Sporomusaceae</taxon>
        <taxon>Pelosinus</taxon>
    </lineage>
</organism>
<dbReference type="InterPro" id="IPR010982">
    <property type="entry name" value="Lambda_DNA-bd_dom_sf"/>
</dbReference>
<protein>
    <submittedName>
        <fullName evidence="3">Helix-turn-helix domain protein</fullName>
    </submittedName>
</protein>
<dbReference type="PROSITE" id="PS50943">
    <property type="entry name" value="HTH_CROC1"/>
    <property type="match status" value="1"/>
</dbReference>
<comment type="caution">
    <text evidence="3">The sequence shown here is derived from an EMBL/GenBank/DDBJ whole genome shotgun (WGS) entry which is preliminary data.</text>
</comment>
<evidence type="ECO:0000313" key="4">
    <source>
        <dbReference type="Proteomes" id="UP000004324"/>
    </source>
</evidence>
<gene>
    <name evidence="3" type="ORF">FB4_4136</name>
</gene>
<name>I9AWY2_9FIRM</name>
<dbReference type="EMBL" id="AKVJ01000030">
    <property type="protein sequence ID" value="EIW17387.1"/>
    <property type="molecule type" value="Genomic_DNA"/>
</dbReference>
<dbReference type="AlphaFoldDB" id="I9AWY2"/>
<keyword evidence="4" id="KW-1185">Reference proteome</keyword>
<dbReference type="OrthoDB" id="1683966at2"/>
<dbReference type="PANTHER" id="PTHR46558">
    <property type="entry name" value="TRACRIPTIONAL REGULATORY PROTEIN-RELATED-RELATED"/>
    <property type="match status" value="1"/>
</dbReference>
<evidence type="ECO:0000313" key="3">
    <source>
        <dbReference type="EMBL" id="EIW17387.1"/>
    </source>
</evidence>
<dbReference type="Pfam" id="PF01381">
    <property type="entry name" value="HTH_3"/>
    <property type="match status" value="1"/>
</dbReference>